<feature type="transmembrane region" description="Helical" evidence="1">
    <location>
        <begin position="53"/>
        <end position="72"/>
    </location>
</feature>
<keyword evidence="3" id="KW-1185">Reference proteome</keyword>
<keyword evidence="1" id="KW-0812">Transmembrane</keyword>
<dbReference type="RefSeq" id="WP_380909471.1">
    <property type="nucleotide sequence ID" value="NZ_JBHTLS010000086.1"/>
</dbReference>
<dbReference type="EMBL" id="JBHTLS010000086">
    <property type="protein sequence ID" value="MFD1104264.1"/>
    <property type="molecule type" value="Genomic_DNA"/>
</dbReference>
<proteinExistence type="predicted"/>
<feature type="transmembrane region" description="Helical" evidence="1">
    <location>
        <begin position="30"/>
        <end position="47"/>
    </location>
</feature>
<name>A0ABW3NWX0_9SPHN</name>
<evidence type="ECO:0008006" key="4">
    <source>
        <dbReference type="Google" id="ProtNLM"/>
    </source>
</evidence>
<evidence type="ECO:0000313" key="2">
    <source>
        <dbReference type="EMBL" id="MFD1104264.1"/>
    </source>
</evidence>
<accession>A0ABW3NWX0</accession>
<evidence type="ECO:0000256" key="1">
    <source>
        <dbReference type="SAM" id="Phobius"/>
    </source>
</evidence>
<evidence type="ECO:0000313" key="3">
    <source>
        <dbReference type="Proteomes" id="UP001597203"/>
    </source>
</evidence>
<protein>
    <recommendedName>
        <fullName evidence="4">Integral membrane protein</fullName>
    </recommendedName>
</protein>
<organism evidence="2 3">
    <name type="scientific">Sphingobium olei</name>
    <dbReference type="NCBI Taxonomy" id="420955"/>
    <lineage>
        <taxon>Bacteria</taxon>
        <taxon>Pseudomonadati</taxon>
        <taxon>Pseudomonadota</taxon>
        <taxon>Alphaproteobacteria</taxon>
        <taxon>Sphingomonadales</taxon>
        <taxon>Sphingomonadaceae</taxon>
        <taxon>Sphingobium</taxon>
    </lineage>
</organism>
<keyword evidence="1" id="KW-1133">Transmembrane helix</keyword>
<comment type="caution">
    <text evidence="2">The sequence shown here is derived from an EMBL/GenBank/DDBJ whole genome shotgun (WGS) entry which is preliminary data.</text>
</comment>
<feature type="transmembrane region" description="Helical" evidence="1">
    <location>
        <begin position="123"/>
        <end position="148"/>
    </location>
</feature>
<keyword evidence="1" id="KW-0472">Membrane</keyword>
<feature type="transmembrane region" description="Helical" evidence="1">
    <location>
        <begin position="6"/>
        <end position="23"/>
    </location>
</feature>
<dbReference type="Proteomes" id="UP001597203">
    <property type="component" value="Unassembled WGS sequence"/>
</dbReference>
<reference evidence="3" key="1">
    <citation type="journal article" date="2019" name="Int. J. Syst. Evol. Microbiol.">
        <title>The Global Catalogue of Microorganisms (GCM) 10K type strain sequencing project: providing services to taxonomists for standard genome sequencing and annotation.</title>
        <authorList>
            <consortium name="The Broad Institute Genomics Platform"/>
            <consortium name="The Broad Institute Genome Sequencing Center for Infectious Disease"/>
            <person name="Wu L."/>
            <person name="Ma J."/>
        </authorList>
    </citation>
    <scope>NUCLEOTIDE SEQUENCE [LARGE SCALE GENOMIC DNA]</scope>
    <source>
        <strain evidence="3">CCUG 54329</strain>
    </source>
</reference>
<gene>
    <name evidence="2" type="ORF">ACFQ24_05120</name>
</gene>
<sequence>MDNFTSFAVAMAVVLVISAASRNSRLEREAAALGAIWAGLACFVAATEIYEPWHISMVVDLIAAAWLAGITWRGEHVNPGWRRPILSILFCVQVSMHAAYGLMEMFTRSTNWQRYYDELSTVGWLQLALVGGWGVAEILWRAAVRAWAGLSLLHRKKALGDSHGT</sequence>
<feature type="transmembrane region" description="Helical" evidence="1">
    <location>
        <begin position="84"/>
        <end position="103"/>
    </location>
</feature>